<gene>
    <name evidence="3" type="ORF">FHS82_002873</name>
</gene>
<protein>
    <submittedName>
        <fullName evidence="3">Uncharacterized protein</fullName>
    </submittedName>
</protein>
<evidence type="ECO:0000256" key="1">
    <source>
        <dbReference type="SAM" id="MobiDB-lite"/>
    </source>
</evidence>
<keyword evidence="2" id="KW-0812">Transmembrane</keyword>
<dbReference type="EMBL" id="JAASQI010000007">
    <property type="protein sequence ID" value="NIJ59018.1"/>
    <property type="molecule type" value="Genomic_DNA"/>
</dbReference>
<name>A0ABX0V1L0_9HYPH</name>
<reference evidence="3 4" key="1">
    <citation type="submission" date="2020-03" db="EMBL/GenBank/DDBJ databases">
        <title>Genomic Encyclopedia of Type Strains, Phase IV (KMG-IV): sequencing the most valuable type-strain genomes for metagenomic binning, comparative biology and taxonomic classification.</title>
        <authorList>
            <person name="Goeker M."/>
        </authorList>
    </citation>
    <scope>NUCLEOTIDE SEQUENCE [LARGE SCALE GENOMIC DNA]</scope>
    <source>
        <strain evidence="3 4">DSM 103870</strain>
    </source>
</reference>
<dbReference type="Proteomes" id="UP001429580">
    <property type="component" value="Unassembled WGS sequence"/>
</dbReference>
<organism evidence="3 4">
    <name type="scientific">Pseudochelatococcus lubricantis</name>
    <dbReference type="NCBI Taxonomy" id="1538102"/>
    <lineage>
        <taxon>Bacteria</taxon>
        <taxon>Pseudomonadati</taxon>
        <taxon>Pseudomonadota</taxon>
        <taxon>Alphaproteobacteria</taxon>
        <taxon>Hyphomicrobiales</taxon>
        <taxon>Chelatococcaceae</taxon>
        <taxon>Pseudochelatococcus</taxon>
    </lineage>
</organism>
<feature type="transmembrane region" description="Helical" evidence="2">
    <location>
        <begin position="30"/>
        <end position="50"/>
    </location>
</feature>
<proteinExistence type="predicted"/>
<dbReference type="RefSeq" id="WP_166954002.1">
    <property type="nucleotide sequence ID" value="NZ_JAASQI010000007.1"/>
</dbReference>
<accession>A0ABX0V1L0</accession>
<keyword evidence="2" id="KW-0472">Membrane</keyword>
<keyword evidence="2" id="KW-1133">Transmembrane helix</keyword>
<sequence length="106" mass="11442">MTLLMRFVAWLGSIDWISVAQYVTTFVQISLILIAALMLSVIVIGIAALGRGRRRRKWARSARAAPDDGRFTGAGNCATNERDRAGPQAKPGRQSAANARTSNRGA</sequence>
<evidence type="ECO:0000313" key="4">
    <source>
        <dbReference type="Proteomes" id="UP001429580"/>
    </source>
</evidence>
<evidence type="ECO:0000256" key="2">
    <source>
        <dbReference type="SAM" id="Phobius"/>
    </source>
</evidence>
<keyword evidence="4" id="KW-1185">Reference proteome</keyword>
<evidence type="ECO:0000313" key="3">
    <source>
        <dbReference type="EMBL" id="NIJ59018.1"/>
    </source>
</evidence>
<feature type="compositionally biased region" description="Polar residues" evidence="1">
    <location>
        <begin position="95"/>
        <end position="106"/>
    </location>
</feature>
<feature type="region of interest" description="Disordered" evidence="1">
    <location>
        <begin position="60"/>
        <end position="106"/>
    </location>
</feature>
<comment type="caution">
    <text evidence="3">The sequence shown here is derived from an EMBL/GenBank/DDBJ whole genome shotgun (WGS) entry which is preliminary data.</text>
</comment>